<dbReference type="EMBL" id="WWCS01000001">
    <property type="protein sequence ID" value="MYN37994.1"/>
    <property type="molecule type" value="Genomic_DNA"/>
</dbReference>
<keyword evidence="1" id="KW-0812">Transmembrane</keyword>
<keyword evidence="1" id="KW-1133">Transmembrane helix</keyword>
<feature type="transmembrane region" description="Helical" evidence="1">
    <location>
        <begin position="37"/>
        <end position="57"/>
    </location>
</feature>
<proteinExistence type="predicted"/>
<sequence length="218" mass="23631">MKMHKTLIGTALVAPAFFCGYVASGFVHNPPVSSADLAAWTAAVGALAAFAGTLWIATNQNRQKRHEELQRAILTGAGLHPRLVDAGIVAREIADKLDIEANGGPQLAQYGFRVAKLVELCSWTREEILPLAVLPRDVAYHLEFARTRVLFAATLLKREGMNESNVAGLPSRRMTAEFSSVTLREADAAMRLARDECAKILPPRIEARSDSTGVDQPA</sequence>
<evidence type="ECO:0000313" key="3">
    <source>
        <dbReference type="Proteomes" id="UP000466332"/>
    </source>
</evidence>
<reference evidence="2 3" key="1">
    <citation type="submission" date="2019-12" db="EMBL/GenBank/DDBJ databases">
        <title>Novel species isolated from a subtropical stream in China.</title>
        <authorList>
            <person name="Lu H."/>
        </authorList>
    </citation>
    <scope>NUCLEOTIDE SEQUENCE [LARGE SCALE GENOMIC DNA]</scope>
    <source>
        <strain evidence="2 3">FT109W</strain>
    </source>
</reference>
<keyword evidence="1" id="KW-0472">Membrane</keyword>
<accession>A0ABW9WAA7</accession>
<name>A0ABW9WAA7_9BURK</name>
<keyword evidence="3" id="KW-1185">Reference proteome</keyword>
<dbReference type="Proteomes" id="UP000466332">
    <property type="component" value="Unassembled WGS sequence"/>
</dbReference>
<gene>
    <name evidence="2" type="ORF">GTP55_01275</name>
</gene>
<protein>
    <submittedName>
        <fullName evidence="2">Uncharacterized protein</fullName>
    </submittedName>
</protein>
<evidence type="ECO:0000313" key="2">
    <source>
        <dbReference type="EMBL" id="MYN37994.1"/>
    </source>
</evidence>
<evidence type="ECO:0000256" key="1">
    <source>
        <dbReference type="SAM" id="Phobius"/>
    </source>
</evidence>
<dbReference type="RefSeq" id="WP_161043184.1">
    <property type="nucleotide sequence ID" value="NZ_WWCS01000001.1"/>
</dbReference>
<comment type="caution">
    <text evidence="2">The sequence shown here is derived from an EMBL/GenBank/DDBJ whole genome shotgun (WGS) entry which is preliminary data.</text>
</comment>
<organism evidence="2 3">
    <name type="scientific">Duganella margarita</name>
    <dbReference type="NCBI Taxonomy" id="2692170"/>
    <lineage>
        <taxon>Bacteria</taxon>
        <taxon>Pseudomonadati</taxon>
        <taxon>Pseudomonadota</taxon>
        <taxon>Betaproteobacteria</taxon>
        <taxon>Burkholderiales</taxon>
        <taxon>Oxalobacteraceae</taxon>
        <taxon>Telluria group</taxon>
        <taxon>Duganella</taxon>
    </lineage>
</organism>